<proteinExistence type="predicted"/>
<gene>
    <name evidence="2" type="primary">NADPH</name>
    <name evidence="2" type="ORF">Esi_0088_0080</name>
</gene>
<dbReference type="EMBL" id="FN649117">
    <property type="protein sequence ID" value="CBJ27981.1"/>
    <property type="molecule type" value="Genomic_DNA"/>
</dbReference>
<dbReference type="Proteomes" id="UP000002630">
    <property type="component" value="Linkage Group LG33"/>
</dbReference>
<dbReference type="GO" id="GO:0016174">
    <property type="term" value="F:NAD(P)H oxidase H2O2-forming activity"/>
    <property type="evidence" value="ECO:0007669"/>
    <property type="project" value="UniProtKB-EC"/>
</dbReference>
<keyword evidence="2" id="KW-0560">Oxidoreductase</keyword>
<dbReference type="EMBL" id="FN649758">
    <property type="protein sequence ID" value="CBJ27981.1"/>
    <property type="molecule type" value="Genomic_DNA"/>
</dbReference>
<keyword evidence="3" id="KW-1185">Reference proteome</keyword>
<dbReference type="AlphaFoldDB" id="D7G8C9"/>
<evidence type="ECO:0000313" key="2">
    <source>
        <dbReference type="EMBL" id="CBJ27981.1"/>
    </source>
</evidence>
<name>D7G8C9_ECTSI</name>
<reference evidence="2 3" key="1">
    <citation type="journal article" date="2010" name="Nature">
        <title>The Ectocarpus genome and the independent evolution of multicellularity in brown algae.</title>
        <authorList>
            <person name="Cock J.M."/>
            <person name="Sterck L."/>
            <person name="Rouze P."/>
            <person name="Scornet D."/>
            <person name="Allen A.E."/>
            <person name="Amoutzias G."/>
            <person name="Anthouard V."/>
            <person name="Artiguenave F."/>
            <person name="Aury J.M."/>
            <person name="Badger J.H."/>
            <person name="Beszteri B."/>
            <person name="Billiau K."/>
            <person name="Bonnet E."/>
            <person name="Bothwell J.H."/>
            <person name="Bowler C."/>
            <person name="Boyen C."/>
            <person name="Brownlee C."/>
            <person name="Carrano C.J."/>
            <person name="Charrier B."/>
            <person name="Cho G.Y."/>
            <person name="Coelho S.M."/>
            <person name="Collen J."/>
            <person name="Corre E."/>
            <person name="Da Silva C."/>
            <person name="Delage L."/>
            <person name="Delaroque N."/>
            <person name="Dittami S.M."/>
            <person name="Doulbeau S."/>
            <person name="Elias M."/>
            <person name="Farnham G."/>
            <person name="Gachon C.M."/>
            <person name="Gschloessl B."/>
            <person name="Heesch S."/>
            <person name="Jabbari K."/>
            <person name="Jubin C."/>
            <person name="Kawai H."/>
            <person name="Kimura K."/>
            <person name="Kloareg B."/>
            <person name="Kupper F.C."/>
            <person name="Lang D."/>
            <person name="Le Bail A."/>
            <person name="Leblanc C."/>
            <person name="Lerouge P."/>
            <person name="Lohr M."/>
            <person name="Lopez P.J."/>
            <person name="Martens C."/>
            <person name="Maumus F."/>
            <person name="Michel G."/>
            <person name="Miranda-Saavedra D."/>
            <person name="Morales J."/>
            <person name="Moreau H."/>
            <person name="Motomura T."/>
            <person name="Nagasato C."/>
            <person name="Napoli C.A."/>
            <person name="Nelson D.R."/>
            <person name="Nyvall-Collen P."/>
            <person name="Peters A.F."/>
            <person name="Pommier C."/>
            <person name="Potin P."/>
            <person name="Poulain J."/>
            <person name="Quesneville H."/>
            <person name="Read B."/>
            <person name="Rensing S.A."/>
            <person name="Ritter A."/>
            <person name="Rousvoal S."/>
            <person name="Samanta M."/>
            <person name="Samson G."/>
            <person name="Schroeder D.C."/>
            <person name="Segurens B."/>
            <person name="Strittmatter M."/>
            <person name="Tonon T."/>
            <person name="Tregear J.W."/>
            <person name="Valentin K."/>
            <person name="von Dassow P."/>
            <person name="Yamagishi T."/>
            <person name="Van de Peer Y."/>
            <person name="Wincker P."/>
        </authorList>
    </citation>
    <scope>NUCLEOTIDE SEQUENCE [LARGE SCALE GENOMIC DNA]</scope>
    <source>
        <strain evidence="3">Ec32 / CCAP1310/4</strain>
    </source>
</reference>
<evidence type="ECO:0000313" key="3">
    <source>
        <dbReference type="Proteomes" id="UP000002630"/>
    </source>
</evidence>
<evidence type="ECO:0000256" key="1">
    <source>
        <dbReference type="SAM" id="MobiDB-lite"/>
    </source>
</evidence>
<organism evidence="2 3">
    <name type="scientific">Ectocarpus siliculosus</name>
    <name type="common">Brown alga</name>
    <name type="synonym">Conferva siliculosa</name>
    <dbReference type="NCBI Taxonomy" id="2880"/>
    <lineage>
        <taxon>Eukaryota</taxon>
        <taxon>Sar</taxon>
        <taxon>Stramenopiles</taxon>
        <taxon>Ochrophyta</taxon>
        <taxon>PX clade</taxon>
        <taxon>Phaeophyceae</taxon>
        <taxon>Ectocarpales</taxon>
        <taxon>Ectocarpaceae</taxon>
        <taxon>Ectocarpus</taxon>
    </lineage>
</organism>
<accession>D7G8C9</accession>
<dbReference type="InParanoid" id="D7G8C9"/>
<feature type="region of interest" description="Disordered" evidence="1">
    <location>
        <begin position="95"/>
        <end position="115"/>
    </location>
</feature>
<dbReference type="EC" id="1.6.3.1" evidence="2"/>
<protein>
    <submittedName>
        <fullName evidence="2">Respiratory burst oxidase homolog protein</fullName>
        <ecNumber evidence="2">1.6.3.1</ecNumber>
    </submittedName>
</protein>
<sequence>MFEKQLRQVKSTVYLTGKQSDKTRRRMVDLLAPARREVVATTANTSTFSSRPSSYRSDSTAVVDALESAHVLGRPELPTGQASMDEYLGLLKEDPESSSAFAPESGPDNDSEDFLDYSKTESRLDNDQRICKMDLMEADLSVVDSNLRKGSSTPETHNPTDIYLGASRSFNKSTWLVLYSGANAKVEQAVIAASNRLNVSWRKEYFNKW</sequence>